<name>A0A2I0VZ48_9ASPA</name>
<dbReference type="InterPro" id="IPR036526">
    <property type="entry name" value="C-N_Hydrolase_sf"/>
</dbReference>
<dbReference type="Proteomes" id="UP000233837">
    <property type="component" value="Unassembled WGS sequence"/>
</dbReference>
<dbReference type="SUPFAM" id="SSF56317">
    <property type="entry name" value="Carbon-nitrogen hydrolase"/>
    <property type="match status" value="1"/>
</dbReference>
<reference evidence="1 2" key="1">
    <citation type="journal article" date="2016" name="Sci. Rep.">
        <title>The Dendrobium catenatum Lindl. genome sequence provides insights into polysaccharide synthase, floral development and adaptive evolution.</title>
        <authorList>
            <person name="Zhang G.Q."/>
            <person name="Xu Q."/>
            <person name="Bian C."/>
            <person name="Tsai W.C."/>
            <person name="Yeh C.M."/>
            <person name="Liu K.W."/>
            <person name="Yoshida K."/>
            <person name="Zhang L.S."/>
            <person name="Chang S.B."/>
            <person name="Chen F."/>
            <person name="Shi Y."/>
            <person name="Su Y.Y."/>
            <person name="Zhang Y.Q."/>
            <person name="Chen L.J."/>
            <person name="Yin Y."/>
            <person name="Lin M."/>
            <person name="Huang H."/>
            <person name="Deng H."/>
            <person name="Wang Z.W."/>
            <person name="Zhu S.L."/>
            <person name="Zhao X."/>
            <person name="Deng C."/>
            <person name="Niu S.C."/>
            <person name="Huang J."/>
            <person name="Wang M."/>
            <person name="Liu G.H."/>
            <person name="Yang H.J."/>
            <person name="Xiao X.J."/>
            <person name="Hsiao Y.Y."/>
            <person name="Wu W.L."/>
            <person name="Chen Y.Y."/>
            <person name="Mitsuda N."/>
            <person name="Ohme-Takagi M."/>
            <person name="Luo Y.B."/>
            <person name="Van de Peer Y."/>
            <person name="Liu Z.J."/>
        </authorList>
    </citation>
    <scope>NUCLEOTIDE SEQUENCE [LARGE SCALE GENOMIC DNA]</scope>
    <source>
        <tissue evidence="1">The whole plant</tissue>
    </source>
</reference>
<sequence>MHSCCCSSSSHSRRCKETPPYSRRTLSASGLACPTSIVPSSIAATTFIVGRIAVSSCRKHNAILTTIPNSSSVAFPSSLGSASSKYLPFSCFSKSHFKCLTGITKATSVDYCSSLYCYTRHGIVFKPEEARLSTTLQPLVPPVSKTTDKSRNIAHARRAIEEAASKGAQLVLFPVPNFTRKKKIPCISQGICIFLLPSNSGKQEPTS</sequence>
<dbReference type="STRING" id="906689.A0A2I0VZ48"/>
<accession>A0A2I0VZ48</accession>
<organism evidence="1 2">
    <name type="scientific">Dendrobium catenatum</name>
    <dbReference type="NCBI Taxonomy" id="906689"/>
    <lineage>
        <taxon>Eukaryota</taxon>
        <taxon>Viridiplantae</taxon>
        <taxon>Streptophyta</taxon>
        <taxon>Embryophyta</taxon>
        <taxon>Tracheophyta</taxon>
        <taxon>Spermatophyta</taxon>
        <taxon>Magnoliopsida</taxon>
        <taxon>Liliopsida</taxon>
        <taxon>Asparagales</taxon>
        <taxon>Orchidaceae</taxon>
        <taxon>Epidendroideae</taxon>
        <taxon>Malaxideae</taxon>
        <taxon>Dendrobiinae</taxon>
        <taxon>Dendrobium</taxon>
    </lineage>
</organism>
<dbReference type="EMBL" id="KZ503055">
    <property type="protein sequence ID" value="PKU68687.1"/>
    <property type="molecule type" value="Genomic_DNA"/>
</dbReference>
<keyword evidence="2" id="KW-1185">Reference proteome</keyword>
<evidence type="ECO:0000313" key="1">
    <source>
        <dbReference type="EMBL" id="PKU68687.1"/>
    </source>
</evidence>
<reference evidence="1 2" key="2">
    <citation type="journal article" date="2017" name="Nature">
        <title>The Apostasia genome and the evolution of orchids.</title>
        <authorList>
            <person name="Zhang G.Q."/>
            <person name="Liu K.W."/>
            <person name="Li Z."/>
            <person name="Lohaus R."/>
            <person name="Hsiao Y.Y."/>
            <person name="Niu S.C."/>
            <person name="Wang J.Y."/>
            <person name="Lin Y.C."/>
            <person name="Xu Q."/>
            <person name="Chen L.J."/>
            <person name="Yoshida K."/>
            <person name="Fujiwara S."/>
            <person name="Wang Z.W."/>
            <person name="Zhang Y.Q."/>
            <person name="Mitsuda N."/>
            <person name="Wang M."/>
            <person name="Liu G.H."/>
            <person name="Pecoraro L."/>
            <person name="Huang H.X."/>
            <person name="Xiao X.J."/>
            <person name="Lin M."/>
            <person name="Wu X.Y."/>
            <person name="Wu W.L."/>
            <person name="Chen Y.Y."/>
            <person name="Chang S.B."/>
            <person name="Sakamoto S."/>
            <person name="Ohme-Takagi M."/>
            <person name="Yagi M."/>
            <person name="Zeng S.J."/>
            <person name="Shen C.Y."/>
            <person name="Yeh C.M."/>
            <person name="Luo Y.B."/>
            <person name="Tsai W.C."/>
            <person name="Van de Peer Y."/>
            <person name="Liu Z.J."/>
        </authorList>
    </citation>
    <scope>NUCLEOTIDE SEQUENCE [LARGE SCALE GENOMIC DNA]</scope>
    <source>
        <tissue evidence="1">The whole plant</tissue>
    </source>
</reference>
<protein>
    <submittedName>
        <fullName evidence="1">Omega-amidase</fullName>
    </submittedName>
</protein>
<dbReference type="AlphaFoldDB" id="A0A2I0VZ48"/>
<evidence type="ECO:0000313" key="2">
    <source>
        <dbReference type="Proteomes" id="UP000233837"/>
    </source>
</evidence>
<proteinExistence type="predicted"/>
<gene>
    <name evidence="1" type="ORF">MA16_Dca025191</name>
</gene>